<dbReference type="InterPro" id="IPR005587">
    <property type="entry name" value="UPF0304_YfbU"/>
</dbReference>
<dbReference type="KEGG" id="vih:AB0763_05660"/>
<dbReference type="InterPro" id="IPR023145">
    <property type="entry name" value="YfbU_helix-hairpin_sf"/>
</dbReference>
<name>A0AB39HJS5_9VIBR</name>
<proteinExistence type="predicted"/>
<dbReference type="InterPro" id="IPR023146">
    <property type="entry name" value="YfbU_alpha-helical_sf"/>
</dbReference>
<dbReference type="RefSeq" id="WP_306101709.1">
    <property type="nucleotide sequence ID" value="NZ_CP162601.1"/>
</dbReference>
<reference evidence="1" key="1">
    <citation type="submission" date="2024-07" db="EMBL/GenBank/DDBJ databases">
        <title>Genome Analysis of a Potential Novel Vibrio Species Secreting pH- and Thermo-stable Alginate Lyase and its Application in Producing Alginate Oligosaccharides.</title>
        <authorList>
            <person name="Huang H."/>
            <person name="Bao K."/>
        </authorList>
    </citation>
    <scope>NUCLEOTIDE SEQUENCE</scope>
    <source>
        <strain evidence="1">HB236076</strain>
    </source>
</reference>
<dbReference type="NCBIfam" id="NF003936">
    <property type="entry name" value="PRK05445.1"/>
    <property type="match status" value="1"/>
</dbReference>
<dbReference type="AlphaFoldDB" id="A0AB39HJS5"/>
<dbReference type="EMBL" id="CP162601">
    <property type="protein sequence ID" value="XDK26123.1"/>
    <property type="molecule type" value="Genomic_DNA"/>
</dbReference>
<dbReference type="Gene3D" id="1.10.287.680">
    <property type="entry name" value="Helix hairpin bin"/>
    <property type="match status" value="1"/>
</dbReference>
<dbReference type="SUPFAM" id="SSF116960">
    <property type="entry name" value="YfbU-like"/>
    <property type="match status" value="1"/>
</dbReference>
<dbReference type="Pfam" id="PF03887">
    <property type="entry name" value="YfbU"/>
    <property type="match status" value="1"/>
</dbReference>
<gene>
    <name evidence="1" type="ORF">AB0763_05660</name>
</gene>
<dbReference type="Gene3D" id="1.10.3190.10">
    <property type="entry name" value="yfbu gene product, domain 2"/>
    <property type="match status" value="1"/>
</dbReference>
<accession>A0AB39HJS5</accession>
<sequence>MNLNDAQRLILANQYRLMALLEPSEKRHFQRLQTLVEKGFEKELSVLTEDFTHLNTNTCQEVYDTMEMYHALQTSYSLLNREQQSDIDERRLRFLGYDAMKENELVDYVRFLILEDGHYPEWRQQEHNFDAQVVMRPKYQAMLMRFKQCPRQYHLCANEIKQIFNAH</sequence>
<evidence type="ECO:0000313" key="1">
    <source>
        <dbReference type="EMBL" id="XDK26123.1"/>
    </source>
</evidence>
<organism evidence="1">
    <name type="scientific">Vibrio sp. HB236076</name>
    <dbReference type="NCBI Taxonomy" id="3232307"/>
    <lineage>
        <taxon>Bacteria</taxon>
        <taxon>Pseudomonadati</taxon>
        <taxon>Pseudomonadota</taxon>
        <taxon>Gammaproteobacteria</taxon>
        <taxon>Vibrionales</taxon>
        <taxon>Vibrionaceae</taxon>
        <taxon>Vibrio</taxon>
    </lineage>
</organism>
<protein>
    <submittedName>
        <fullName evidence="1">YfbU family protein</fullName>
    </submittedName>
</protein>